<accession>Q0V886</accession>
<evidence type="ECO:0000256" key="8">
    <source>
        <dbReference type="SAM" id="MobiDB-lite"/>
    </source>
</evidence>
<dbReference type="Gene3D" id="1.10.10.10">
    <property type="entry name" value="Winged helix-like DNA-binding domain superfamily/Winged helix DNA-binding domain"/>
    <property type="match status" value="1"/>
</dbReference>
<evidence type="ECO:0000256" key="4">
    <source>
        <dbReference type="ARBA" id="ARBA00023125"/>
    </source>
</evidence>
<dbReference type="PROSITE" id="PS00601">
    <property type="entry name" value="IRF_1"/>
    <property type="match status" value="1"/>
</dbReference>
<keyword evidence="2" id="KW-0832">Ubl conjugation</keyword>
<protein>
    <submittedName>
        <fullName evidence="10">Interferon-stimulated transcription factor 3, gamma 48kDa</fullName>
    </submittedName>
</protein>
<evidence type="ECO:0000256" key="2">
    <source>
        <dbReference type="ARBA" id="ARBA00022843"/>
    </source>
</evidence>
<dbReference type="Gene3D" id="2.60.200.10">
    <property type="match status" value="1"/>
</dbReference>
<keyword evidence="5" id="KW-0010">Activator</keyword>
<keyword evidence="7" id="KW-0539">Nucleus</keyword>
<dbReference type="InterPro" id="IPR019471">
    <property type="entry name" value="Interferon_reg_factor-3"/>
</dbReference>
<evidence type="ECO:0000256" key="6">
    <source>
        <dbReference type="ARBA" id="ARBA00023163"/>
    </source>
</evidence>
<reference evidence="10" key="2">
    <citation type="journal article" date="2005" name="BMC Genomics">
        <title>Characterization of 954 bovine full-CDS cDNA sequences.</title>
        <authorList>
            <person name="Harhay G.P."/>
            <person name="Sonstegard T.S."/>
            <person name="Keele J.W."/>
            <person name="Heaton M.P."/>
            <person name="Clawson M.L."/>
            <person name="Snelling W.M."/>
            <person name="Wiedmann R.T."/>
            <person name="Van Tassell C.P."/>
            <person name="Smith T.P."/>
        </authorList>
    </citation>
    <scope>NUCLEOTIDE SEQUENCE</scope>
    <source>
        <tissue evidence="10">Pooled</tissue>
    </source>
</reference>
<dbReference type="Pfam" id="PF00605">
    <property type="entry name" value="IRF"/>
    <property type="match status" value="1"/>
</dbReference>
<dbReference type="PRINTS" id="PR00267">
    <property type="entry name" value="INTFRNREGFCT"/>
</dbReference>
<dbReference type="SMR" id="Q0V886"/>
<dbReference type="Pfam" id="PF10401">
    <property type="entry name" value="IRF-3"/>
    <property type="match status" value="1"/>
</dbReference>
<organism evidence="10">
    <name type="scientific">Bos taurus</name>
    <name type="common">Bovine</name>
    <dbReference type="NCBI Taxonomy" id="9913"/>
    <lineage>
        <taxon>Eukaryota</taxon>
        <taxon>Metazoa</taxon>
        <taxon>Chordata</taxon>
        <taxon>Craniata</taxon>
        <taxon>Vertebrata</taxon>
        <taxon>Euteleostomi</taxon>
        <taxon>Mammalia</taxon>
        <taxon>Eutheria</taxon>
        <taxon>Laurasiatheria</taxon>
        <taxon>Artiodactyla</taxon>
        <taxon>Ruminantia</taxon>
        <taxon>Pecora</taxon>
        <taxon>Bovidae</taxon>
        <taxon>Bovinae</taxon>
        <taxon>Bos</taxon>
    </lineage>
</organism>
<dbReference type="InterPro" id="IPR001346">
    <property type="entry name" value="Interferon_reg_fact_DNA-bd_dom"/>
</dbReference>
<keyword evidence="6" id="KW-0804">Transcription</keyword>
<evidence type="ECO:0000313" key="11">
    <source>
        <dbReference type="VGNC" id="VGNC:30280"/>
    </source>
</evidence>
<dbReference type="GO" id="GO:0000976">
    <property type="term" value="F:transcription cis-regulatory region binding"/>
    <property type="evidence" value="ECO:0007669"/>
    <property type="project" value="InterPro"/>
</dbReference>
<dbReference type="InterPro" id="IPR036390">
    <property type="entry name" value="WH_DNA-bd_sf"/>
</dbReference>
<dbReference type="InterPro" id="IPR036388">
    <property type="entry name" value="WH-like_DNA-bd_sf"/>
</dbReference>
<dbReference type="GO" id="GO:0005634">
    <property type="term" value="C:nucleus"/>
    <property type="evidence" value="ECO:0007669"/>
    <property type="project" value="UniProtKB-SubCell"/>
</dbReference>
<feature type="compositionally biased region" description="Low complexity" evidence="8">
    <location>
        <begin position="180"/>
        <end position="201"/>
    </location>
</feature>
<feature type="domain" description="IRF tryptophan pentad repeat" evidence="9">
    <location>
        <begin position="9"/>
        <end position="116"/>
    </location>
</feature>
<evidence type="ECO:0000256" key="7">
    <source>
        <dbReference type="ARBA" id="ARBA00023242"/>
    </source>
</evidence>
<dbReference type="PANTHER" id="PTHR11949:SF26">
    <property type="entry name" value="INTERFERON REGULATORY FACTOR 9"/>
    <property type="match status" value="1"/>
</dbReference>
<evidence type="ECO:0000256" key="3">
    <source>
        <dbReference type="ARBA" id="ARBA00023015"/>
    </source>
</evidence>
<dbReference type="SUPFAM" id="SSF49879">
    <property type="entry name" value="SMAD/FHA domain"/>
    <property type="match status" value="1"/>
</dbReference>
<evidence type="ECO:0000313" key="10">
    <source>
        <dbReference type="EMBL" id="ABG81489.1"/>
    </source>
</evidence>
<gene>
    <name evidence="11" type="primary">IRF9</name>
    <name evidence="10" type="synonym">ISGF3G</name>
</gene>
<dbReference type="SUPFAM" id="SSF46785">
    <property type="entry name" value="Winged helix' DNA-binding domain"/>
    <property type="match status" value="1"/>
</dbReference>
<dbReference type="GO" id="GO:0003700">
    <property type="term" value="F:DNA-binding transcription factor activity"/>
    <property type="evidence" value="ECO:0007669"/>
    <property type="project" value="InterPro"/>
</dbReference>
<proteinExistence type="evidence at transcript level"/>
<dbReference type="EMBL" id="BT026333">
    <property type="protein sequence ID" value="ABG81489.1"/>
    <property type="molecule type" value="mRNA"/>
</dbReference>
<dbReference type="PANTHER" id="PTHR11949">
    <property type="entry name" value="INTERFERON REGULATORY FACTOR"/>
    <property type="match status" value="1"/>
</dbReference>
<dbReference type="AlphaFoldDB" id="Q0V886"/>
<dbReference type="PROSITE" id="PS51507">
    <property type="entry name" value="IRF_2"/>
    <property type="match status" value="1"/>
</dbReference>
<dbReference type="SMART" id="SM00348">
    <property type="entry name" value="IRF"/>
    <property type="match status" value="1"/>
</dbReference>
<comment type="subcellular location">
    <subcellularLocation>
        <location evidence="1">Nucleus</location>
    </subcellularLocation>
</comment>
<dbReference type="SMART" id="SM01243">
    <property type="entry name" value="IRF-3"/>
    <property type="match status" value="1"/>
</dbReference>
<dbReference type="GO" id="GO:0045944">
    <property type="term" value="P:positive regulation of transcription by RNA polymerase II"/>
    <property type="evidence" value="ECO:0007669"/>
    <property type="project" value="UniProtKB-ARBA"/>
</dbReference>
<feature type="region of interest" description="Disordered" evidence="8">
    <location>
        <begin position="115"/>
        <end position="209"/>
    </location>
</feature>
<evidence type="ECO:0000256" key="1">
    <source>
        <dbReference type="ARBA" id="ARBA00004123"/>
    </source>
</evidence>
<dbReference type="VGNC" id="VGNC:30280">
    <property type="gene designation" value="IRF9"/>
</dbReference>
<keyword evidence="4" id="KW-0238">DNA-binding</keyword>
<keyword evidence="3" id="KW-0805">Transcription regulation</keyword>
<dbReference type="CDD" id="cd00103">
    <property type="entry name" value="IRF"/>
    <property type="match status" value="1"/>
</dbReference>
<name>Q0V886_BOVIN</name>
<reference evidence="10" key="3">
    <citation type="submission" date="2006-07" db="EMBL/GenBank/DDBJ databases">
        <title>Sequencing and analysis of Bos taurus full-length insert cDNA clones.</title>
        <authorList>
            <person name="Harhay G.P."/>
            <person name="Sonstegard T.S."/>
            <person name="Van Tassell C.P."/>
            <person name="Clawson M.L."/>
            <person name="Heaton M.P."/>
            <person name="Keele J.W."/>
            <person name="Snelling W.M."/>
            <person name="Weidmann R.T."/>
            <person name="Smith T.P.L."/>
        </authorList>
    </citation>
    <scope>NUCLEOTIDE SEQUENCE</scope>
    <source>
        <tissue evidence="10">Pooled</tissue>
    </source>
</reference>
<dbReference type="InterPro" id="IPR019817">
    <property type="entry name" value="Interferon_reg_fac_CS"/>
</dbReference>
<evidence type="ECO:0000259" key="9">
    <source>
        <dbReference type="PROSITE" id="PS51507"/>
    </source>
</evidence>
<dbReference type="InterPro" id="IPR008984">
    <property type="entry name" value="SMAD_FHA_dom_sf"/>
</dbReference>
<dbReference type="InterPro" id="IPR017855">
    <property type="entry name" value="SMAD-like_dom_sf"/>
</dbReference>
<sequence>MASGRTRCTRKLRNWVVEQVESGQFPGVCWEDAAKTMFRIPWKHAGKQDFREDQDAAFFKAWAIYKGKYREGSSEGPAIWKTRLRCALNKSCEFEEVPEIGHRDGAEPYKVYRLLPPGTVPAQSGTQKLPSKRPHSSASSEKKEEEVTAKNCILSPSLLQEPPQNEMVETNGGAGRLDFGSTGSSSSSSSSSGSSSSSSNSPEPQEGRDTAEALFQGELLSLEVLPPPDSDYSLLNQLQRGVLLASNSRGLFVQRLCPIPISWNAPQMPPGPGPHLLPTNECVELFRTSYFCRDLARYFQGLGPPPKFQVTLNFWEENPDPSHTSQSLIAVQMEQAFARRMLKETPEEQAATLSLLQSLQDPVPPLLSIPPVFFETASASLLSTCLPQ</sequence>
<dbReference type="FunFam" id="1.10.10.10:FF:000041">
    <property type="entry name" value="Interferon regulatory factor 4"/>
    <property type="match status" value="1"/>
</dbReference>
<reference evidence="10" key="1">
    <citation type="journal article" date="2001" name="Genome Res.">
        <title>Sequence evaluation of four pooled-tissue normalized bovine cDNA libraries and construction of a gene index for cattle.</title>
        <authorList>
            <person name="Smith T.P."/>
            <person name="Grosse W.M."/>
            <person name="Freking B.A."/>
            <person name="Roberts A.J."/>
            <person name="Stone R.T."/>
            <person name="Casas E."/>
            <person name="Wray J.E."/>
            <person name="White J."/>
            <person name="Cho J."/>
            <person name="Fahrenkrug S.C."/>
            <person name="Bennett G.L."/>
            <person name="Heaton M.P."/>
            <person name="Laegreid W.W."/>
            <person name="Rohrer G.A."/>
            <person name="Chitko-McKown C.G."/>
            <person name="Pertea G."/>
            <person name="Holt I."/>
            <person name="Karamycheva S."/>
            <person name="Liang F."/>
            <person name="Quackenbush J."/>
            <person name="Keele J.W."/>
        </authorList>
    </citation>
    <scope>NUCLEOTIDE SEQUENCE</scope>
    <source>
        <tissue evidence="10">Pooled</tissue>
    </source>
</reference>
<evidence type="ECO:0000256" key="5">
    <source>
        <dbReference type="ARBA" id="ARBA00023159"/>
    </source>
</evidence>